<dbReference type="Proteomes" id="UP000019763">
    <property type="component" value="Unassembled WGS sequence"/>
</dbReference>
<dbReference type="EMBL" id="AFNH02000835">
    <property type="protein sequence ID" value="EZG55490.1"/>
    <property type="molecule type" value="Genomic_DNA"/>
</dbReference>
<dbReference type="GO" id="GO:0022857">
    <property type="term" value="F:transmembrane transporter activity"/>
    <property type="evidence" value="ECO:0007669"/>
    <property type="project" value="InterPro"/>
</dbReference>
<dbReference type="RefSeq" id="XP_011131534.1">
    <property type="nucleotide sequence ID" value="XM_011133232.1"/>
</dbReference>
<evidence type="ECO:0000313" key="10">
    <source>
        <dbReference type="Proteomes" id="UP000019763"/>
    </source>
</evidence>
<feature type="transmembrane region" description="Helical" evidence="7">
    <location>
        <begin position="82"/>
        <end position="101"/>
    </location>
</feature>
<dbReference type="OMA" id="IVEMDYG"/>
<keyword evidence="4 7" id="KW-1133">Transmembrane helix</keyword>
<proteinExistence type="inferred from homology"/>
<dbReference type="AlphaFoldDB" id="A0A023B3D0"/>
<dbReference type="Gene3D" id="1.20.1250.20">
    <property type="entry name" value="MFS general substrate transporter like domains"/>
    <property type="match status" value="2"/>
</dbReference>
<feature type="transmembrane region" description="Helical" evidence="7">
    <location>
        <begin position="183"/>
        <end position="205"/>
    </location>
</feature>
<evidence type="ECO:0000313" key="9">
    <source>
        <dbReference type="EMBL" id="EZG55490.1"/>
    </source>
</evidence>
<evidence type="ECO:0000256" key="7">
    <source>
        <dbReference type="SAM" id="Phobius"/>
    </source>
</evidence>
<evidence type="ECO:0000256" key="1">
    <source>
        <dbReference type="ARBA" id="ARBA00004141"/>
    </source>
</evidence>
<evidence type="ECO:0000259" key="8">
    <source>
        <dbReference type="PROSITE" id="PS50850"/>
    </source>
</evidence>
<evidence type="ECO:0000256" key="4">
    <source>
        <dbReference type="ARBA" id="ARBA00022989"/>
    </source>
</evidence>
<evidence type="ECO:0000256" key="2">
    <source>
        <dbReference type="ARBA" id="ARBA00022448"/>
    </source>
</evidence>
<keyword evidence="3 7" id="KW-0812">Transmembrane</keyword>
<dbReference type="PANTHER" id="PTHR23505">
    <property type="entry name" value="SPINSTER"/>
    <property type="match status" value="1"/>
</dbReference>
<organism evidence="9 10">
    <name type="scientific">Gregarina niphandrodes</name>
    <name type="common">Septate eugregarine</name>
    <dbReference type="NCBI Taxonomy" id="110365"/>
    <lineage>
        <taxon>Eukaryota</taxon>
        <taxon>Sar</taxon>
        <taxon>Alveolata</taxon>
        <taxon>Apicomplexa</taxon>
        <taxon>Conoidasida</taxon>
        <taxon>Gregarinasina</taxon>
        <taxon>Eugregarinorida</taxon>
        <taxon>Gregarinidae</taxon>
        <taxon>Gregarina</taxon>
    </lineage>
</organism>
<evidence type="ECO:0000256" key="3">
    <source>
        <dbReference type="ARBA" id="ARBA00022692"/>
    </source>
</evidence>
<keyword evidence="10" id="KW-1185">Reference proteome</keyword>
<gene>
    <name evidence="9" type="ORF">GNI_111850</name>
</gene>
<dbReference type="PANTHER" id="PTHR23505:SF52">
    <property type="entry name" value="MAJOR FACILITATOR SUPERFAMILY PROTEIN"/>
    <property type="match status" value="1"/>
</dbReference>
<name>A0A023B3D0_GRENI</name>
<feature type="transmembrane region" description="Helical" evidence="7">
    <location>
        <begin position="490"/>
        <end position="512"/>
    </location>
</feature>
<dbReference type="VEuPathDB" id="CryptoDB:GNI_111850"/>
<sequence>MGSGGLEEEKIHSRRSTALLLVNASAGLEGCDDQMLPSSFRALECDLHFTPKMLGKISMVQSLAMSLSCPLWGFCSDRLSRRYVLGFGCLMWGVTTTMLASSSTYQDIRLLRTLNGIFLGCIGPVSQSVLADFSPGGKRGLTFGLIQLSANLGRVFGGVLTTALGRVTMFTALPLLAGNGVHGWRVMIGLVGLFSVLLGLCITNFMPLGTRQRVSALTLEEQQMIARYHQRYGTNYADHTLPVGGTAPVGATRAIGISGPAVGSGPGTRPVGGRVDAVYPTAGSHGLNFVLDVVKYSMTRASIVLVVLEGFIGSIPWSGLAFVTMFYQYCGLTDFAAGIASGMLLVGGMIGGPVGGLIGDHISRTRSPNHGRPLMAQVSMILRLPIVFILLKLTPRSQGSFAAFAAMSFLLGLSSFAGAAVNRPIMTEVVLPEHRATAFAIAIAIEGVCSAFFGAPLVGWLAEHRYGYHPTGEAVEKLDEAHRQRNADSLANAIFVVTIVPWFISLVLYSLLHLTYGPDKRKNEVISRARSLIRANIPGLNPDMRSSSVRDFLHERLAT</sequence>
<feature type="transmembrane region" description="Helical" evidence="7">
    <location>
        <begin position="439"/>
        <end position="462"/>
    </location>
</feature>
<evidence type="ECO:0000256" key="5">
    <source>
        <dbReference type="ARBA" id="ARBA00023136"/>
    </source>
</evidence>
<dbReference type="GeneID" id="22913954"/>
<dbReference type="SUPFAM" id="SSF103473">
    <property type="entry name" value="MFS general substrate transporter"/>
    <property type="match status" value="1"/>
</dbReference>
<dbReference type="OrthoDB" id="440755at2759"/>
<dbReference type="InterPro" id="IPR020846">
    <property type="entry name" value="MFS_dom"/>
</dbReference>
<accession>A0A023B3D0</accession>
<dbReference type="InterPro" id="IPR011701">
    <property type="entry name" value="MFS"/>
</dbReference>
<dbReference type="InterPro" id="IPR044770">
    <property type="entry name" value="MFS_spinster-like"/>
</dbReference>
<evidence type="ECO:0000256" key="6">
    <source>
        <dbReference type="ARBA" id="ARBA00024338"/>
    </source>
</evidence>
<keyword evidence="2" id="KW-0813">Transport</keyword>
<comment type="subcellular location">
    <subcellularLocation>
        <location evidence="1">Membrane</location>
        <topology evidence="1">Multi-pass membrane protein</topology>
    </subcellularLocation>
</comment>
<feature type="domain" description="Major facilitator superfamily (MFS) profile" evidence="8">
    <location>
        <begin position="18"/>
        <end position="517"/>
    </location>
</feature>
<dbReference type="PROSITE" id="PS50850">
    <property type="entry name" value="MFS"/>
    <property type="match status" value="1"/>
</dbReference>
<reference evidence="9" key="1">
    <citation type="submission" date="2013-12" db="EMBL/GenBank/DDBJ databases">
        <authorList>
            <person name="Omoto C.K."/>
            <person name="Sibley D."/>
            <person name="Venepally P."/>
            <person name="Hadjithomas M."/>
            <person name="Karamycheva S."/>
            <person name="Brunk B."/>
            <person name="Roos D."/>
            <person name="Caler E."/>
            <person name="Lorenzi H."/>
        </authorList>
    </citation>
    <scope>NUCLEOTIDE SEQUENCE</scope>
</reference>
<dbReference type="Pfam" id="PF07690">
    <property type="entry name" value="MFS_1"/>
    <property type="match status" value="1"/>
</dbReference>
<feature type="transmembrane region" description="Helical" evidence="7">
    <location>
        <begin position="399"/>
        <end position="419"/>
    </location>
</feature>
<dbReference type="InterPro" id="IPR036259">
    <property type="entry name" value="MFS_trans_sf"/>
</dbReference>
<dbReference type="GO" id="GO:0016020">
    <property type="term" value="C:membrane"/>
    <property type="evidence" value="ECO:0007669"/>
    <property type="project" value="UniProtKB-SubCell"/>
</dbReference>
<feature type="transmembrane region" description="Helical" evidence="7">
    <location>
        <begin position="303"/>
        <end position="329"/>
    </location>
</feature>
<comment type="similarity">
    <text evidence="6">Belongs to the major facilitator superfamily. Spinster (TC 2.A.1.49) family.</text>
</comment>
<keyword evidence="5 7" id="KW-0472">Membrane</keyword>
<protein>
    <submittedName>
        <fullName evidence="9">Transmembrane protein</fullName>
    </submittedName>
</protein>
<feature type="transmembrane region" description="Helical" evidence="7">
    <location>
        <begin position="155"/>
        <end position="177"/>
    </location>
</feature>
<feature type="transmembrane region" description="Helical" evidence="7">
    <location>
        <begin position="335"/>
        <end position="362"/>
    </location>
</feature>
<comment type="caution">
    <text evidence="9">The sequence shown here is derived from an EMBL/GenBank/DDBJ whole genome shotgun (WGS) entry which is preliminary data.</text>
</comment>
<dbReference type="eggNOG" id="KOG1330">
    <property type="taxonomic scope" value="Eukaryota"/>
</dbReference>